<dbReference type="Gene3D" id="3.20.20.100">
    <property type="entry name" value="NADP-dependent oxidoreductase domain"/>
    <property type="match status" value="1"/>
</dbReference>
<feature type="domain" description="NADP-dependent oxidoreductase" evidence="3">
    <location>
        <begin position="92"/>
        <end position="399"/>
    </location>
</feature>
<dbReference type="Proteomes" id="UP000319257">
    <property type="component" value="Unassembled WGS sequence"/>
</dbReference>
<gene>
    <name evidence="4" type="ORF">E0L32_000439</name>
</gene>
<proteinExistence type="predicted"/>
<dbReference type="STRING" id="1093900.A0A507ATA6"/>
<evidence type="ECO:0000256" key="1">
    <source>
        <dbReference type="ARBA" id="ARBA00023002"/>
    </source>
</evidence>
<reference evidence="4 5" key="1">
    <citation type="submission" date="2019-06" db="EMBL/GenBank/DDBJ databases">
        <title>Draft genome sequence of the filamentous fungus Phialemoniopsis curvata isolated from diesel fuel.</title>
        <authorList>
            <person name="Varaljay V.A."/>
            <person name="Lyon W.J."/>
            <person name="Crouch A.L."/>
            <person name="Drake C.E."/>
            <person name="Hollomon J.M."/>
            <person name="Nadeau L.J."/>
            <person name="Nunn H.S."/>
            <person name="Stevenson B.S."/>
            <person name="Bojanowski C.L."/>
            <person name="Crookes-Goodson W.J."/>
        </authorList>
    </citation>
    <scope>NUCLEOTIDE SEQUENCE [LARGE SCALE GENOMIC DNA]</scope>
    <source>
        <strain evidence="4 5">D216</strain>
    </source>
</reference>
<dbReference type="OrthoDB" id="1659429at2759"/>
<dbReference type="InParanoid" id="A0A507ATA6"/>
<dbReference type="EMBL" id="SKBQ01000002">
    <property type="protein sequence ID" value="TPX14045.1"/>
    <property type="molecule type" value="Genomic_DNA"/>
</dbReference>
<sequence>MEDRSQESRSAISNIEAAKTSTVTKSNPVCDGGDDEAQSPHNTVGIHSNISGHIVRTLNDTSQNTVPDPASDPNSARLYLPTARYSVRIPLLCVGAAGWGSTSRENTDEEKAELDSLRPALAAVQKATGGLCFIDAHPGRSEDIAGKLIASLPSRESFVIQARFSPNGGGGGGEDTAENTPRDDRRGASTDPVLSLKDSLARLGGLEYVDIYLLQIQKEVGDAAVATDKAIKQMAECVEQGLARVVGIAGPADCLGADAVRHLDNELAKYNIPLAAAVPEWNPARPDAVAGDLVAACREVGAVLQAGTMVSGGPRVALTGGDVRSVSGLLGKAAEVAGRRADGEGKGARSAMATALNYVLCKGAVPTLEFADEAGARDLIRALGWKLDDEEVREIDEVYA</sequence>
<keyword evidence="1" id="KW-0560">Oxidoreductase</keyword>
<feature type="compositionally biased region" description="Polar residues" evidence="2">
    <location>
        <begin position="8"/>
        <end position="27"/>
    </location>
</feature>
<dbReference type="RefSeq" id="XP_030995756.1">
    <property type="nucleotide sequence ID" value="XM_031138803.1"/>
</dbReference>
<evidence type="ECO:0000256" key="2">
    <source>
        <dbReference type="SAM" id="MobiDB-lite"/>
    </source>
</evidence>
<dbReference type="InterPro" id="IPR036812">
    <property type="entry name" value="NAD(P)_OxRdtase_dom_sf"/>
</dbReference>
<accession>A0A507ATA6</accession>
<protein>
    <recommendedName>
        <fullName evidence="3">NADP-dependent oxidoreductase domain-containing protein</fullName>
    </recommendedName>
</protein>
<evidence type="ECO:0000259" key="3">
    <source>
        <dbReference type="Pfam" id="PF00248"/>
    </source>
</evidence>
<name>A0A507ATA6_9PEZI</name>
<evidence type="ECO:0000313" key="4">
    <source>
        <dbReference type="EMBL" id="TPX14045.1"/>
    </source>
</evidence>
<organism evidence="4 5">
    <name type="scientific">Thyridium curvatum</name>
    <dbReference type="NCBI Taxonomy" id="1093900"/>
    <lineage>
        <taxon>Eukaryota</taxon>
        <taxon>Fungi</taxon>
        <taxon>Dikarya</taxon>
        <taxon>Ascomycota</taxon>
        <taxon>Pezizomycotina</taxon>
        <taxon>Sordariomycetes</taxon>
        <taxon>Sordariomycetidae</taxon>
        <taxon>Thyridiales</taxon>
        <taxon>Thyridiaceae</taxon>
        <taxon>Thyridium</taxon>
    </lineage>
</organism>
<dbReference type="AlphaFoldDB" id="A0A507ATA6"/>
<evidence type="ECO:0000313" key="5">
    <source>
        <dbReference type="Proteomes" id="UP000319257"/>
    </source>
</evidence>
<comment type="caution">
    <text evidence="4">The sequence shown here is derived from an EMBL/GenBank/DDBJ whole genome shotgun (WGS) entry which is preliminary data.</text>
</comment>
<dbReference type="GeneID" id="41967886"/>
<keyword evidence="5" id="KW-1185">Reference proteome</keyword>
<dbReference type="GO" id="GO:0016491">
    <property type="term" value="F:oxidoreductase activity"/>
    <property type="evidence" value="ECO:0007669"/>
    <property type="project" value="UniProtKB-KW"/>
</dbReference>
<feature type="region of interest" description="Disordered" evidence="2">
    <location>
        <begin position="1"/>
        <end position="47"/>
    </location>
</feature>
<dbReference type="InterPro" id="IPR023210">
    <property type="entry name" value="NADP_OxRdtase_dom"/>
</dbReference>
<dbReference type="SUPFAM" id="SSF51430">
    <property type="entry name" value="NAD(P)-linked oxidoreductase"/>
    <property type="match status" value="1"/>
</dbReference>
<dbReference type="Pfam" id="PF00248">
    <property type="entry name" value="Aldo_ket_red"/>
    <property type="match status" value="1"/>
</dbReference>
<feature type="region of interest" description="Disordered" evidence="2">
    <location>
        <begin position="163"/>
        <end position="191"/>
    </location>
</feature>